<dbReference type="EMBL" id="JABWDY010012767">
    <property type="protein sequence ID" value="KAF5198836.1"/>
    <property type="molecule type" value="Genomic_DNA"/>
</dbReference>
<feature type="compositionally biased region" description="Basic residues" evidence="1">
    <location>
        <begin position="65"/>
        <end position="74"/>
    </location>
</feature>
<evidence type="ECO:0000313" key="2">
    <source>
        <dbReference type="EMBL" id="KAF5198836.1"/>
    </source>
</evidence>
<feature type="compositionally biased region" description="Basic and acidic residues" evidence="1">
    <location>
        <begin position="205"/>
        <end position="229"/>
    </location>
</feature>
<name>A0A7J6WN80_THATH</name>
<sequence length="255" mass="28900">MRVTESQCGRVENDLKVDVQDEENFVVEARIDDTSKSELVKDQPVNNLYNDNWAFVQSSHENVVKTKKHKKHAKERQTTESDSKIDVQEENIQVKGTVNNDFNQEVLVKDNSVDSMSIDKELGCIGLESEKPKKKKMKRGKERRNVVVENDSKIDVQEAESCKLEAQIDDISKNEPVKDQANDNISFDKAVVQFSAENNVKAKRSSKDRQNSNVEEDSKSGDLKEEKFQIEVAGGNDINQEVPVKDNAIENDSND</sequence>
<reference evidence="2 3" key="1">
    <citation type="submission" date="2020-06" db="EMBL/GenBank/DDBJ databases">
        <title>Transcriptomic and genomic resources for Thalictrum thalictroides and T. hernandezii: Facilitating candidate gene discovery in an emerging model plant lineage.</title>
        <authorList>
            <person name="Arias T."/>
            <person name="Riano-Pachon D.M."/>
            <person name="Di Stilio V.S."/>
        </authorList>
    </citation>
    <scope>NUCLEOTIDE SEQUENCE [LARGE SCALE GENOMIC DNA]</scope>
    <source>
        <strain evidence="3">cv. WT478/WT964</strain>
        <tissue evidence="2">Leaves</tissue>
    </source>
</reference>
<feature type="compositionally biased region" description="Basic and acidic residues" evidence="1">
    <location>
        <begin position="75"/>
        <end position="84"/>
    </location>
</feature>
<feature type="region of interest" description="Disordered" evidence="1">
    <location>
        <begin position="197"/>
        <end position="255"/>
    </location>
</feature>
<feature type="region of interest" description="Disordered" evidence="1">
    <location>
        <begin position="65"/>
        <end position="84"/>
    </location>
</feature>
<evidence type="ECO:0000313" key="3">
    <source>
        <dbReference type="Proteomes" id="UP000554482"/>
    </source>
</evidence>
<dbReference type="OrthoDB" id="1994967at2759"/>
<protein>
    <submittedName>
        <fullName evidence="2">Uncharacterized protein</fullName>
    </submittedName>
</protein>
<comment type="caution">
    <text evidence="2">The sequence shown here is derived from an EMBL/GenBank/DDBJ whole genome shotgun (WGS) entry which is preliminary data.</text>
</comment>
<keyword evidence="3" id="KW-1185">Reference proteome</keyword>
<feature type="non-terminal residue" evidence="2">
    <location>
        <position position="1"/>
    </location>
</feature>
<organism evidence="2 3">
    <name type="scientific">Thalictrum thalictroides</name>
    <name type="common">Rue-anemone</name>
    <name type="synonym">Anemone thalictroides</name>
    <dbReference type="NCBI Taxonomy" id="46969"/>
    <lineage>
        <taxon>Eukaryota</taxon>
        <taxon>Viridiplantae</taxon>
        <taxon>Streptophyta</taxon>
        <taxon>Embryophyta</taxon>
        <taxon>Tracheophyta</taxon>
        <taxon>Spermatophyta</taxon>
        <taxon>Magnoliopsida</taxon>
        <taxon>Ranunculales</taxon>
        <taxon>Ranunculaceae</taxon>
        <taxon>Thalictroideae</taxon>
        <taxon>Thalictrum</taxon>
    </lineage>
</organism>
<proteinExistence type="predicted"/>
<evidence type="ECO:0000256" key="1">
    <source>
        <dbReference type="SAM" id="MobiDB-lite"/>
    </source>
</evidence>
<accession>A0A7J6WN80</accession>
<dbReference type="AlphaFoldDB" id="A0A7J6WN80"/>
<dbReference type="Proteomes" id="UP000554482">
    <property type="component" value="Unassembled WGS sequence"/>
</dbReference>
<gene>
    <name evidence="2" type="ORF">FRX31_011577</name>
</gene>